<dbReference type="AlphaFoldDB" id="A0AA35Z3T5"/>
<evidence type="ECO:0000313" key="2">
    <source>
        <dbReference type="Proteomes" id="UP001177003"/>
    </source>
</evidence>
<gene>
    <name evidence="1" type="ORF">LSALG_LOCUS24866</name>
</gene>
<protein>
    <submittedName>
        <fullName evidence="1">Uncharacterized protein</fullName>
    </submittedName>
</protein>
<dbReference type="Proteomes" id="UP001177003">
    <property type="component" value="Chromosome 5"/>
</dbReference>
<proteinExistence type="predicted"/>
<dbReference type="EMBL" id="OX465081">
    <property type="protein sequence ID" value="CAI9285396.1"/>
    <property type="molecule type" value="Genomic_DNA"/>
</dbReference>
<keyword evidence="2" id="KW-1185">Reference proteome</keyword>
<sequence>MITDHYGLSVDELMPSIVNKIFGFELICRSLGYVPTFWVFSYFFCLTTDSRVRTLAKRRGIRQLISEQDAPRKNQQRQWLWVNQNLGGHGYRRTRNFSNRLPKLFGSNLTLGKHLGNITITGWNREDFILAVANMIAAWRARRKMALMFVVRCGAEAEISLEMALHGHYNCKLCHHEIDLTETLTPRLSERRMQELAGLPVVEREMWVLAGMRHLTSRPLALFPWFFRQFTSLVVCLWEKKQEEIMLLFEGGVVCVWCHRRMRRENMMMWVFVLRKS</sequence>
<accession>A0AA35Z3T5</accession>
<name>A0AA35Z3T5_LACSI</name>
<reference evidence="1" key="1">
    <citation type="submission" date="2023-04" db="EMBL/GenBank/DDBJ databases">
        <authorList>
            <person name="Vijverberg K."/>
            <person name="Xiong W."/>
            <person name="Schranz E."/>
        </authorList>
    </citation>
    <scope>NUCLEOTIDE SEQUENCE</scope>
</reference>
<organism evidence="1 2">
    <name type="scientific">Lactuca saligna</name>
    <name type="common">Willowleaf lettuce</name>
    <dbReference type="NCBI Taxonomy" id="75948"/>
    <lineage>
        <taxon>Eukaryota</taxon>
        <taxon>Viridiplantae</taxon>
        <taxon>Streptophyta</taxon>
        <taxon>Embryophyta</taxon>
        <taxon>Tracheophyta</taxon>
        <taxon>Spermatophyta</taxon>
        <taxon>Magnoliopsida</taxon>
        <taxon>eudicotyledons</taxon>
        <taxon>Gunneridae</taxon>
        <taxon>Pentapetalae</taxon>
        <taxon>asterids</taxon>
        <taxon>campanulids</taxon>
        <taxon>Asterales</taxon>
        <taxon>Asteraceae</taxon>
        <taxon>Cichorioideae</taxon>
        <taxon>Cichorieae</taxon>
        <taxon>Lactucinae</taxon>
        <taxon>Lactuca</taxon>
    </lineage>
</organism>
<evidence type="ECO:0000313" key="1">
    <source>
        <dbReference type="EMBL" id="CAI9285396.1"/>
    </source>
</evidence>